<dbReference type="AlphaFoldDB" id="A0AAU9E8D2"/>
<dbReference type="PANTHER" id="PTHR43777">
    <property type="entry name" value="MOLYBDENUM COFACTOR CYTIDYLYLTRANSFERASE"/>
    <property type="match status" value="1"/>
</dbReference>
<dbReference type="Proteomes" id="UP001321786">
    <property type="component" value="Chromosome"/>
</dbReference>
<dbReference type="Gene3D" id="3.90.550.10">
    <property type="entry name" value="Spore Coat Polysaccharide Biosynthesis Protein SpsA, Chain A"/>
    <property type="match status" value="1"/>
</dbReference>
<dbReference type="CDD" id="cd04182">
    <property type="entry name" value="GT_2_like_f"/>
    <property type="match status" value="1"/>
</dbReference>
<proteinExistence type="predicted"/>
<organism evidence="2 3">
    <name type="scientific">Helicovermis profundi</name>
    <dbReference type="NCBI Taxonomy" id="3065157"/>
    <lineage>
        <taxon>Bacteria</taxon>
        <taxon>Bacillati</taxon>
        <taxon>Bacillota</taxon>
        <taxon>Clostridia</taxon>
        <taxon>Helicovermis</taxon>
    </lineage>
</organism>
<feature type="domain" description="MobA-like NTP transferase" evidence="1">
    <location>
        <begin position="4"/>
        <end position="161"/>
    </location>
</feature>
<dbReference type="Pfam" id="PF12804">
    <property type="entry name" value="NTP_transf_3"/>
    <property type="match status" value="1"/>
</dbReference>
<reference evidence="2 3" key="1">
    <citation type="submission" date="2023-08" db="EMBL/GenBank/DDBJ databases">
        <title>Helicovermis profunda gen. nov., sp. nov., a novel mesophilic, fermentative bacterium within the Bacillota from a deep-sea hydrothermal vent chimney.</title>
        <authorList>
            <person name="Miyazaki U."/>
            <person name="Mizutani D."/>
            <person name="Hashimoto Y."/>
            <person name="Tame A."/>
            <person name="Sawayama S."/>
            <person name="Miyazaki J."/>
            <person name="Takai K."/>
            <person name="Nakagawa S."/>
        </authorList>
    </citation>
    <scope>NUCLEOTIDE SEQUENCE [LARGE SCALE GENOMIC DNA]</scope>
    <source>
        <strain evidence="2 3">S502</strain>
    </source>
</reference>
<keyword evidence="2" id="KW-0808">Transferase</keyword>
<sequence length="203" mass="23085">MVTGIIMASGLSKRMGENKLLIKINNKRIIDFVLENALKSKLDEIILIYANDEIIKQIKSEKVIFVKNFKNVLGQSESIKLGIENANKNTCGICFLVADQPLLTTKTINTLVDKFKEFNDKIIVPIYDGNRSTPVIFPISLKDEFMKLKGDIGGREIIKNNRDKIITCNIKNSFEGIDIDCKEDINRVIKIINREILEEKLDI</sequence>
<evidence type="ECO:0000313" key="2">
    <source>
        <dbReference type="EMBL" id="BEP30420.1"/>
    </source>
</evidence>
<dbReference type="InterPro" id="IPR029044">
    <property type="entry name" value="Nucleotide-diphossugar_trans"/>
</dbReference>
<keyword evidence="3" id="KW-1185">Reference proteome</keyword>
<dbReference type="EMBL" id="AP028654">
    <property type="protein sequence ID" value="BEP30420.1"/>
    <property type="molecule type" value="Genomic_DNA"/>
</dbReference>
<dbReference type="SUPFAM" id="SSF53448">
    <property type="entry name" value="Nucleotide-diphospho-sugar transferases"/>
    <property type="match status" value="1"/>
</dbReference>
<keyword evidence="2" id="KW-0548">Nucleotidyltransferase</keyword>
<name>A0AAU9E8D2_9FIRM</name>
<dbReference type="GO" id="GO:0016779">
    <property type="term" value="F:nucleotidyltransferase activity"/>
    <property type="evidence" value="ECO:0007669"/>
    <property type="project" value="UniProtKB-KW"/>
</dbReference>
<dbReference type="RefSeq" id="WP_338536006.1">
    <property type="nucleotide sequence ID" value="NZ_AP028654.1"/>
</dbReference>
<accession>A0AAU9E8D2</accession>
<dbReference type="InterPro" id="IPR025877">
    <property type="entry name" value="MobA-like_NTP_Trfase"/>
</dbReference>
<dbReference type="KEGG" id="hprf:HLPR_27510"/>
<protein>
    <submittedName>
        <fullName evidence="2">Molybdenum cofactor cytidylyltransferase</fullName>
    </submittedName>
</protein>
<evidence type="ECO:0000259" key="1">
    <source>
        <dbReference type="Pfam" id="PF12804"/>
    </source>
</evidence>
<gene>
    <name evidence="2" type="primary">mocA</name>
    <name evidence="2" type="ORF">HLPR_27510</name>
</gene>
<evidence type="ECO:0000313" key="3">
    <source>
        <dbReference type="Proteomes" id="UP001321786"/>
    </source>
</evidence>
<dbReference type="PANTHER" id="PTHR43777:SF1">
    <property type="entry name" value="MOLYBDENUM COFACTOR CYTIDYLYLTRANSFERASE"/>
    <property type="match status" value="1"/>
</dbReference>